<gene>
    <name evidence="2" type="ORF">AAG747_22770</name>
</gene>
<accession>A0AAW9SBE4</accession>
<dbReference type="Proteomes" id="UP001403385">
    <property type="component" value="Unassembled WGS sequence"/>
</dbReference>
<organism evidence="2 3">
    <name type="scientific">Rapidithrix thailandica</name>
    <dbReference type="NCBI Taxonomy" id="413964"/>
    <lineage>
        <taxon>Bacteria</taxon>
        <taxon>Pseudomonadati</taxon>
        <taxon>Bacteroidota</taxon>
        <taxon>Cytophagia</taxon>
        <taxon>Cytophagales</taxon>
        <taxon>Flammeovirgaceae</taxon>
        <taxon>Rapidithrix</taxon>
    </lineage>
</organism>
<dbReference type="RefSeq" id="WP_346823544.1">
    <property type="nucleotide sequence ID" value="NZ_JBDKWZ010000016.1"/>
</dbReference>
<dbReference type="PANTHER" id="PTHR47545:SF1">
    <property type="entry name" value="MULTIFUNCTIONAL CCA PROTEIN"/>
    <property type="match status" value="1"/>
</dbReference>
<dbReference type="SUPFAM" id="SSF109604">
    <property type="entry name" value="HD-domain/PDEase-like"/>
    <property type="match status" value="1"/>
</dbReference>
<evidence type="ECO:0000256" key="1">
    <source>
        <dbReference type="ARBA" id="ARBA00022741"/>
    </source>
</evidence>
<dbReference type="Gene3D" id="1.10.3090.10">
    <property type="entry name" value="cca-adding enzyme, domain 2"/>
    <property type="match status" value="1"/>
</dbReference>
<keyword evidence="1" id="KW-0547">Nucleotide-binding</keyword>
<dbReference type="InterPro" id="IPR027417">
    <property type="entry name" value="P-loop_NTPase"/>
</dbReference>
<protein>
    <submittedName>
        <fullName evidence="2">AAA family ATPase</fullName>
    </submittedName>
</protein>
<dbReference type="GO" id="GO:0000166">
    <property type="term" value="F:nucleotide binding"/>
    <property type="evidence" value="ECO:0007669"/>
    <property type="project" value="UniProtKB-KW"/>
</dbReference>
<reference evidence="2 3" key="1">
    <citation type="submission" date="2024-04" db="EMBL/GenBank/DDBJ databases">
        <title>Novel genus in family Flammeovirgaceae.</title>
        <authorList>
            <person name="Nguyen T.H."/>
            <person name="Vuong T.Q."/>
            <person name="Le H."/>
            <person name="Kim S.-G."/>
        </authorList>
    </citation>
    <scope>NUCLEOTIDE SEQUENCE [LARGE SCALE GENOMIC DNA]</scope>
    <source>
        <strain evidence="2 3">JCM 23209</strain>
    </source>
</reference>
<evidence type="ECO:0000313" key="3">
    <source>
        <dbReference type="Proteomes" id="UP001403385"/>
    </source>
</evidence>
<evidence type="ECO:0000313" key="2">
    <source>
        <dbReference type="EMBL" id="MEN7550762.1"/>
    </source>
</evidence>
<dbReference type="CDD" id="cd00077">
    <property type="entry name" value="HDc"/>
    <property type="match status" value="1"/>
</dbReference>
<dbReference type="PANTHER" id="PTHR47545">
    <property type="entry name" value="MULTIFUNCTIONAL CCA PROTEIN"/>
    <property type="match status" value="1"/>
</dbReference>
<dbReference type="AlphaFoldDB" id="A0AAW9SBE4"/>
<comment type="caution">
    <text evidence="2">The sequence shown here is derived from an EMBL/GenBank/DDBJ whole genome shotgun (WGS) entry which is preliminary data.</text>
</comment>
<name>A0AAW9SBE4_9BACT</name>
<dbReference type="InterPro" id="IPR003607">
    <property type="entry name" value="HD/PDEase_dom"/>
</dbReference>
<proteinExistence type="predicted"/>
<keyword evidence="3" id="KW-1185">Reference proteome</keyword>
<dbReference type="Pfam" id="PF13671">
    <property type="entry name" value="AAA_33"/>
    <property type="match status" value="1"/>
</dbReference>
<dbReference type="InterPro" id="IPR050124">
    <property type="entry name" value="tRNA_CCA-adding_enzyme"/>
</dbReference>
<dbReference type="Gene3D" id="3.40.50.300">
    <property type="entry name" value="P-loop containing nucleotide triphosphate hydrolases"/>
    <property type="match status" value="1"/>
</dbReference>
<sequence>MWKIIDHYQWENIRERFEWIRDMRQVPQDPEYHAEGDVETHTKMVLEALQSQADYQQLNQQEQHLLNAAVLLHDVEKRSTTFTDIDGRIVSPGHARKGELTSRRLLYREIPTPHIHRETVAKLVRYHGLPLWALEKPDPQKAVIQASLEVNTRHLSLLAKADVLGRICQDREELLYRIALFEELCKENQCFGQAYPAFANGYSRFFYFKKENTLPDFAAYDDTEFEVVMMSALPGSGKDTYIRNNFKGWPVVSLDALRKKLKISPTDTAGNGKVIQEAKEAAKTYMRKRTSFVWNATNLSRQIRSQLIELFTSYKARVRIIYLEVPYATLLSQNRNRIDVVPEPALHRMIRKLEVPSLTEAHTVEYHIREE</sequence>
<dbReference type="SUPFAM" id="SSF52540">
    <property type="entry name" value="P-loop containing nucleoside triphosphate hydrolases"/>
    <property type="match status" value="1"/>
</dbReference>
<dbReference type="EMBL" id="JBDKWZ010000016">
    <property type="protein sequence ID" value="MEN7550762.1"/>
    <property type="molecule type" value="Genomic_DNA"/>
</dbReference>